<evidence type="ECO:0000313" key="2">
    <source>
        <dbReference type="Proteomes" id="UP000663419"/>
    </source>
</evidence>
<protein>
    <submittedName>
        <fullName evidence="1">Uncharacterized protein</fullName>
    </submittedName>
</protein>
<proteinExistence type="predicted"/>
<sequence length="60" mass="7166">MSSEGHLRRGHRLNSQNTHLVHALWWHRISQGSRKRGKNSYSSTRHRLLYPRPDDYLEEG</sequence>
<name>A0A8A1LRR2_AJEC8</name>
<dbReference type="VEuPathDB" id="FungiDB:I7I53_05314"/>
<gene>
    <name evidence="1" type="ORF">I7I53_05314</name>
</gene>
<reference evidence="1" key="1">
    <citation type="submission" date="2021-01" db="EMBL/GenBank/DDBJ databases">
        <title>Chromosome-level genome assembly of a human fungal pathogen reveals clustering of transcriptionally co-regulated genes.</title>
        <authorList>
            <person name="Voorhies M."/>
            <person name="Cohen S."/>
            <person name="Shea T.P."/>
            <person name="Petrus S."/>
            <person name="Munoz J.F."/>
            <person name="Poplawski S."/>
            <person name="Goldman W.E."/>
            <person name="Michael T."/>
            <person name="Cuomo C.A."/>
            <person name="Sil A."/>
            <person name="Beyhan S."/>
        </authorList>
    </citation>
    <scope>NUCLEOTIDE SEQUENCE</scope>
    <source>
        <strain evidence="1">H88</strain>
    </source>
</reference>
<dbReference type="EMBL" id="CP069106">
    <property type="protein sequence ID" value="QSS56948.1"/>
    <property type="molecule type" value="Genomic_DNA"/>
</dbReference>
<dbReference type="Proteomes" id="UP000663419">
    <property type="component" value="Chromosome 5"/>
</dbReference>
<accession>A0A8A1LRR2</accession>
<evidence type="ECO:0000313" key="1">
    <source>
        <dbReference type="EMBL" id="QSS56948.1"/>
    </source>
</evidence>
<dbReference type="AlphaFoldDB" id="A0A8A1LRR2"/>
<organism evidence="1 2">
    <name type="scientific">Ajellomyces capsulatus (strain H88)</name>
    <name type="common">Darling's disease fungus</name>
    <name type="synonym">Histoplasma capsulatum</name>
    <dbReference type="NCBI Taxonomy" id="544711"/>
    <lineage>
        <taxon>Eukaryota</taxon>
        <taxon>Fungi</taxon>
        <taxon>Dikarya</taxon>
        <taxon>Ascomycota</taxon>
        <taxon>Pezizomycotina</taxon>
        <taxon>Eurotiomycetes</taxon>
        <taxon>Eurotiomycetidae</taxon>
        <taxon>Onygenales</taxon>
        <taxon>Ajellomycetaceae</taxon>
        <taxon>Histoplasma</taxon>
    </lineage>
</organism>